<evidence type="ECO:0000313" key="3">
    <source>
        <dbReference type="EMBL" id="SDE08440.1"/>
    </source>
</evidence>
<feature type="compositionally biased region" description="Polar residues" evidence="1">
    <location>
        <begin position="86"/>
        <end position="102"/>
    </location>
</feature>
<protein>
    <recommendedName>
        <fullName evidence="5">DUF4148 domain-containing protein</fullName>
    </recommendedName>
</protein>
<dbReference type="Pfam" id="PF13663">
    <property type="entry name" value="DUF4148"/>
    <property type="match status" value="1"/>
</dbReference>
<proteinExistence type="predicted"/>
<dbReference type="InterPro" id="IPR025421">
    <property type="entry name" value="DUF4148"/>
</dbReference>
<dbReference type="Proteomes" id="UP000198908">
    <property type="component" value="Unassembled WGS sequence"/>
</dbReference>
<evidence type="ECO:0000313" key="4">
    <source>
        <dbReference type="Proteomes" id="UP000198908"/>
    </source>
</evidence>
<dbReference type="EMBL" id="FMYQ01000032">
    <property type="protein sequence ID" value="SDE08440.1"/>
    <property type="molecule type" value="Genomic_DNA"/>
</dbReference>
<evidence type="ECO:0000256" key="1">
    <source>
        <dbReference type="SAM" id="MobiDB-lite"/>
    </source>
</evidence>
<evidence type="ECO:0008006" key="5">
    <source>
        <dbReference type="Google" id="ProtNLM"/>
    </source>
</evidence>
<dbReference type="OrthoDB" id="9035534at2"/>
<sequence length="118" mass="12174">MKIRNALFAIAVGFSSVAVATTASAQVKTRDEVRLELIDAENNGSRLVADASYPDVSRVYQQQVAQRRALHDSGTGPGSGYSGSSEAGQKTATVAPASNSTKDGCVGPAGFCTPYFGS</sequence>
<keyword evidence="4" id="KW-1185">Reference proteome</keyword>
<gene>
    <name evidence="3" type="ORF">SAMN05421548_13240</name>
</gene>
<keyword evidence="2" id="KW-0732">Signal</keyword>
<accession>A0A1G7A0Y6</accession>
<reference evidence="4" key="1">
    <citation type="submission" date="2016-09" db="EMBL/GenBank/DDBJ databases">
        <authorList>
            <person name="Varghese N."/>
            <person name="Submissions S."/>
        </authorList>
    </citation>
    <scope>NUCLEOTIDE SEQUENCE [LARGE SCALE GENOMIC DNA]</scope>
    <source>
        <strain evidence="4">TNe-862</strain>
    </source>
</reference>
<organism evidence="3 4">
    <name type="scientific">Paraburkholderia lycopersici</name>
    <dbReference type="NCBI Taxonomy" id="416944"/>
    <lineage>
        <taxon>Bacteria</taxon>
        <taxon>Pseudomonadati</taxon>
        <taxon>Pseudomonadota</taxon>
        <taxon>Betaproteobacteria</taxon>
        <taxon>Burkholderiales</taxon>
        <taxon>Burkholderiaceae</taxon>
        <taxon>Paraburkholderia</taxon>
    </lineage>
</organism>
<name>A0A1G7A0Y6_9BURK</name>
<dbReference type="RefSeq" id="WP_092003983.1">
    <property type="nucleotide sequence ID" value="NZ_FMYQ01000032.1"/>
</dbReference>
<feature type="region of interest" description="Disordered" evidence="1">
    <location>
        <begin position="65"/>
        <end position="107"/>
    </location>
</feature>
<feature type="chain" id="PRO_5011689440" description="DUF4148 domain-containing protein" evidence="2">
    <location>
        <begin position="21"/>
        <end position="118"/>
    </location>
</feature>
<dbReference type="AlphaFoldDB" id="A0A1G7A0Y6"/>
<evidence type="ECO:0000256" key="2">
    <source>
        <dbReference type="SAM" id="SignalP"/>
    </source>
</evidence>
<feature type="signal peptide" evidence="2">
    <location>
        <begin position="1"/>
        <end position="20"/>
    </location>
</feature>
<dbReference type="STRING" id="416944.SAMN05421548_13240"/>